<gene>
    <name evidence="1" type="ORF">H8S02_06060</name>
</gene>
<dbReference type="EMBL" id="JACOPK010000004">
    <property type="protein sequence ID" value="MBC5695509.1"/>
    <property type="molecule type" value="Genomic_DNA"/>
</dbReference>
<dbReference type="RefSeq" id="WP_186969763.1">
    <property type="nucleotide sequence ID" value="NZ_JACOPK010000004.1"/>
</dbReference>
<evidence type="ECO:0000313" key="2">
    <source>
        <dbReference type="Proteomes" id="UP000641741"/>
    </source>
</evidence>
<evidence type="ECO:0000313" key="1">
    <source>
        <dbReference type="EMBL" id="MBC5695509.1"/>
    </source>
</evidence>
<reference evidence="1 2" key="1">
    <citation type="submission" date="2020-08" db="EMBL/GenBank/DDBJ databases">
        <title>Genome public.</title>
        <authorList>
            <person name="Liu C."/>
            <person name="Sun Q."/>
        </authorList>
    </citation>
    <scope>NUCLEOTIDE SEQUENCE [LARGE SCALE GENOMIC DNA]</scope>
    <source>
        <strain evidence="1 2">M2</strain>
    </source>
</reference>
<sequence length="302" mass="32854">MPSYATCHIFAATVQRVTSDAVAHIIDSAPSAYRWGAQGVSPLRMYHAPLPSPLHHAAAELRTQPPARLFEALCRAACGAHNTAALAYVFGFCTNYALSRVTSRFIDEQADRLVTYMPSLSAAARRQLAASDIDGIMIEDYIDTASAGYAAYRLLDADAPECTAAARVLAQAVHATLGTHVSPAAVYRGMHDMRHILRLAHGGVPVRSRLQKLEHLLGRSGMASSFIRPAEPLAADCANREHRPWQSANGERTESFGDLFDAAVPLAVSLQRAVLDRYFQDKPLDPRFFPSDFNGNPVKNGK</sequence>
<organism evidence="1 2">
    <name type="scientific">Agathobaculum hominis</name>
    <dbReference type="NCBI Taxonomy" id="2763014"/>
    <lineage>
        <taxon>Bacteria</taxon>
        <taxon>Bacillati</taxon>
        <taxon>Bacillota</taxon>
        <taxon>Clostridia</taxon>
        <taxon>Eubacteriales</taxon>
        <taxon>Butyricicoccaceae</taxon>
        <taxon>Agathobaculum</taxon>
    </lineage>
</organism>
<protein>
    <submittedName>
        <fullName evidence="1">Uncharacterized protein</fullName>
    </submittedName>
</protein>
<accession>A0ABR7GMG5</accession>
<name>A0ABR7GMG5_9FIRM</name>
<comment type="caution">
    <text evidence="1">The sequence shown here is derived from an EMBL/GenBank/DDBJ whole genome shotgun (WGS) entry which is preliminary data.</text>
</comment>
<dbReference type="Proteomes" id="UP000641741">
    <property type="component" value="Unassembled WGS sequence"/>
</dbReference>
<keyword evidence="2" id="KW-1185">Reference proteome</keyword>
<proteinExistence type="predicted"/>